<reference evidence="9 10" key="1">
    <citation type="submission" date="2014-12" db="EMBL/GenBank/DDBJ databases">
        <authorList>
            <person name="Neuveglise Cecile"/>
        </authorList>
    </citation>
    <scope>NUCLEOTIDE SEQUENCE [LARGE SCALE GENOMIC DNA]</scope>
    <source>
        <strain evidence="9 10">CBS 12615</strain>
    </source>
</reference>
<evidence type="ECO:0000313" key="9">
    <source>
        <dbReference type="EMBL" id="CEP63658.1"/>
    </source>
</evidence>
<dbReference type="GeneID" id="34687175"/>
<dbReference type="EMBL" id="LN736367">
    <property type="protein sequence ID" value="CEP63658.1"/>
    <property type="molecule type" value="Genomic_DNA"/>
</dbReference>
<evidence type="ECO:0000256" key="6">
    <source>
        <dbReference type="ARBA" id="ARBA00022824"/>
    </source>
</evidence>
<dbReference type="Gene3D" id="1.25.10.10">
    <property type="entry name" value="Leucine-rich Repeat Variant"/>
    <property type="match status" value="1"/>
</dbReference>
<keyword evidence="8" id="KW-0811">Translocation</keyword>
<dbReference type="Proteomes" id="UP000054304">
    <property type="component" value="Unassembled WGS sequence"/>
</dbReference>
<name>A0A0C7N6X6_9SACH</name>
<evidence type="ECO:0000256" key="7">
    <source>
        <dbReference type="ARBA" id="ARBA00022927"/>
    </source>
</evidence>
<dbReference type="GO" id="GO:0005783">
    <property type="term" value="C:endoplasmic reticulum"/>
    <property type="evidence" value="ECO:0007669"/>
    <property type="project" value="InterPro"/>
</dbReference>
<dbReference type="InterPro" id="IPR031884">
    <property type="entry name" value="Sil1_fungi"/>
</dbReference>
<dbReference type="AlphaFoldDB" id="A0A0C7N6X6"/>
<evidence type="ECO:0000256" key="8">
    <source>
        <dbReference type="ARBA" id="ARBA00023010"/>
    </source>
</evidence>
<comment type="subunit">
    <text evidence="2">Interacts with KAR2.</text>
</comment>
<dbReference type="GO" id="GO:0000774">
    <property type="term" value="F:adenyl-nucleotide exchange factor activity"/>
    <property type="evidence" value="ECO:0007669"/>
    <property type="project" value="EnsemblFungi"/>
</dbReference>
<protein>
    <recommendedName>
        <fullName evidence="3">Nucleotide exchange factor SIL1</fullName>
    </recommendedName>
</protein>
<keyword evidence="7" id="KW-0653">Protein transport</keyword>
<proteinExistence type="inferred from homology"/>
<dbReference type="OrthoDB" id="448649at2759"/>
<evidence type="ECO:0000256" key="3">
    <source>
        <dbReference type="ARBA" id="ARBA00015352"/>
    </source>
</evidence>
<organism evidence="9 10">
    <name type="scientific">Lachancea lanzarotensis</name>
    <dbReference type="NCBI Taxonomy" id="1245769"/>
    <lineage>
        <taxon>Eukaryota</taxon>
        <taxon>Fungi</taxon>
        <taxon>Dikarya</taxon>
        <taxon>Ascomycota</taxon>
        <taxon>Saccharomycotina</taxon>
        <taxon>Saccharomycetes</taxon>
        <taxon>Saccharomycetales</taxon>
        <taxon>Saccharomycetaceae</taxon>
        <taxon>Lachancea</taxon>
    </lineage>
</organism>
<dbReference type="RefSeq" id="XP_022629870.1">
    <property type="nucleotide sequence ID" value="XM_022771273.1"/>
</dbReference>
<evidence type="ECO:0000256" key="1">
    <source>
        <dbReference type="ARBA" id="ARBA00010588"/>
    </source>
</evidence>
<keyword evidence="5" id="KW-0732">Signal</keyword>
<keyword evidence="4" id="KW-0813">Transport</keyword>
<comment type="similarity">
    <text evidence="1">Belongs to the SIL1 family.</text>
</comment>
<evidence type="ECO:0000313" key="10">
    <source>
        <dbReference type="Proteomes" id="UP000054304"/>
    </source>
</evidence>
<sequence>MRWIPFLVGATVANELITLSPSISTNVNPVNTDQTRSSEETINDDQLFIGDDIICNQNECYPKLFEAKEYWQEVRPEQQIIAGLDVKMDLETGLREAKLSSKKQTEEYEDKSSYEFSQDFNKITDLLKTKDYAAIDAVADDLLEFSHDFKHGYKIIAHEFRLLKSLLMAQDTPLSTKLIVSSMLTACLRNNPPAVAYVQSVDPAFTQEIFKEVAELITESSKGQRGVLVKRYLSIVQAMSLQSSDLDETVLLKLCHWGDSQIKRRALETASLLFSANNPQSLHKRSDQSAQDAQQWINDFATGIQDQDVDELHVRNFFNSLQRIKQEFGKSVKVDSSFLNWLSKESEHRQQRLSNGLQERDLEQDEFDKSLIDSRHLVFGNPLAQRIKRFDDEL</sequence>
<evidence type="ECO:0000256" key="5">
    <source>
        <dbReference type="ARBA" id="ARBA00022729"/>
    </source>
</evidence>
<dbReference type="GO" id="GO:0006616">
    <property type="term" value="P:SRP-dependent cotranslational protein targeting to membrane, translocation"/>
    <property type="evidence" value="ECO:0007669"/>
    <property type="project" value="EnsemblFungi"/>
</dbReference>
<keyword evidence="10" id="KW-1185">Reference proteome</keyword>
<keyword evidence="6" id="KW-0256">Endoplasmic reticulum</keyword>
<dbReference type="STRING" id="1245769.A0A0C7N6X6"/>
<dbReference type="HOGENOM" id="CLU_034955_0_0_1"/>
<evidence type="ECO:0000256" key="2">
    <source>
        <dbReference type="ARBA" id="ARBA00011799"/>
    </source>
</evidence>
<dbReference type="InterPro" id="IPR011989">
    <property type="entry name" value="ARM-like"/>
</dbReference>
<evidence type="ECO:0000256" key="4">
    <source>
        <dbReference type="ARBA" id="ARBA00022448"/>
    </source>
</evidence>
<dbReference type="Pfam" id="PF16782">
    <property type="entry name" value="SIL1"/>
    <property type="match status" value="1"/>
</dbReference>
<accession>A0A0C7N6X6</accession>
<gene>
    <name evidence="9" type="ORF">LALA0_S08e07646g</name>
</gene>